<dbReference type="PANTHER" id="PTHR12976">
    <property type="entry name" value="RETINAL ROD RHODOPSIN-SENSITIVE CGMP 3',5'-CYCLIC PHOSPHODIESTERASE DELTA-SUBUNIT"/>
    <property type="match status" value="1"/>
</dbReference>
<evidence type="ECO:0000256" key="1">
    <source>
        <dbReference type="ARBA" id="ARBA00008102"/>
    </source>
</evidence>
<dbReference type="Gene3D" id="2.70.50.40">
    <property type="entry name" value="GMP phosphodiesterase, delta subunit"/>
    <property type="match status" value="1"/>
</dbReference>
<name>A0AAV7XJY1_9NEOP</name>
<dbReference type="InterPro" id="IPR037036">
    <property type="entry name" value="PDED_dom_sf"/>
</dbReference>
<dbReference type="InterPro" id="IPR008015">
    <property type="entry name" value="PDED_dom"/>
</dbReference>
<evidence type="ECO:0000259" key="2">
    <source>
        <dbReference type="Pfam" id="PF05351"/>
    </source>
</evidence>
<evidence type="ECO:0000313" key="3">
    <source>
        <dbReference type="EMBL" id="KAJ1525395.1"/>
    </source>
</evidence>
<reference evidence="3" key="1">
    <citation type="submission" date="2022-12" db="EMBL/GenBank/DDBJ databases">
        <title>Chromosome-level genome assembly of the bean flower thrips Megalurothrips usitatus.</title>
        <authorList>
            <person name="Ma L."/>
            <person name="Liu Q."/>
            <person name="Li H."/>
            <person name="Cai W."/>
        </authorList>
    </citation>
    <scope>NUCLEOTIDE SEQUENCE</scope>
    <source>
        <strain evidence="3">Cailab_2022a</strain>
    </source>
</reference>
<organism evidence="3 4">
    <name type="scientific">Megalurothrips usitatus</name>
    <name type="common">bean blossom thrips</name>
    <dbReference type="NCBI Taxonomy" id="439358"/>
    <lineage>
        <taxon>Eukaryota</taxon>
        <taxon>Metazoa</taxon>
        <taxon>Ecdysozoa</taxon>
        <taxon>Arthropoda</taxon>
        <taxon>Hexapoda</taxon>
        <taxon>Insecta</taxon>
        <taxon>Pterygota</taxon>
        <taxon>Neoptera</taxon>
        <taxon>Paraneoptera</taxon>
        <taxon>Thysanoptera</taxon>
        <taxon>Terebrantia</taxon>
        <taxon>Thripoidea</taxon>
        <taxon>Thripidae</taxon>
        <taxon>Megalurothrips</taxon>
    </lineage>
</organism>
<feature type="domain" description="GMP phosphodiesterase delta subunit" evidence="2">
    <location>
        <begin position="11"/>
        <end position="150"/>
    </location>
</feature>
<keyword evidence="4" id="KW-1185">Reference proteome</keyword>
<dbReference type="SUPFAM" id="SSF81296">
    <property type="entry name" value="E set domains"/>
    <property type="match status" value="1"/>
</dbReference>
<accession>A0AAV7XJY1</accession>
<sequence>MTEVKMTKGEEIFSGFQVNWAKLIDVDSERVLWHGKGDFSDPDVEHEAKVPKEILQSRVVRREINFSSAEPINKFNLKQRLLFKGRALEEWSFDYGLVTANSTNTWHSNIDGAAESQLMPVSVLNGNVVIETSFFADDTLLSTSSIRLFYI</sequence>
<gene>
    <name evidence="3" type="ORF">ONE63_010210</name>
</gene>
<protein>
    <recommendedName>
        <fullName evidence="2">GMP phosphodiesterase delta subunit domain-containing protein</fullName>
    </recommendedName>
</protein>
<dbReference type="PANTHER" id="PTHR12976:SF0">
    <property type="entry name" value="RETINAL ROD RHODOPSIN-SENSITIVE CGMP 3',5'-CYCLIC PHOSPHODIESTERASE SUBUNIT DELTA"/>
    <property type="match status" value="1"/>
</dbReference>
<dbReference type="Proteomes" id="UP001075354">
    <property type="component" value="Chromosome 8"/>
</dbReference>
<dbReference type="Pfam" id="PF05351">
    <property type="entry name" value="GMP_PDE_delta"/>
    <property type="match status" value="1"/>
</dbReference>
<comment type="similarity">
    <text evidence="1">Belongs to the PDE6D/unc-119 family.</text>
</comment>
<dbReference type="GO" id="GO:0005737">
    <property type="term" value="C:cytoplasm"/>
    <property type="evidence" value="ECO:0007669"/>
    <property type="project" value="TreeGrafter"/>
</dbReference>
<dbReference type="AlphaFoldDB" id="A0AAV7XJY1"/>
<dbReference type="InterPro" id="IPR014756">
    <property type="entry name" value="Ig_E-set"/>
</dbReference>
<comment type="caution">
    <text evidence="3">The sequence shown here is derived from an EMBL/GenBank/DDBJ whole genome shotgun (WGS) entry which is preliminary data.</text>
</comment>
<evidence type="ECO:0000313" key="4">
    <source>
        <dbReference type="Proteomes" id="UP001075354"/>
    </source>
</evidence>
<proteinExistence type="inferred from homology"/>
<dbReference type="EMBL" id="JAPTSV010000008">
    <property type="protein sequence ID" value="KAJ1525395.1"/>
    <property type="molecule type" value="Genomic_DNA"/>
</dbReference>